<evidence type="ECO:0000313" key="2">
    <source>
        <dbReference type="EMBL" id="EGW32886.1"/>
    </source>
</evidence>
<dbReference type="AlphaFoldDB" id="G3AK75"/>
<dbReference type="GeneID" id="18873286"/>
<dbReference type="Proteomes" id="UP000000709">
    <property type="component" value="Unassembled WGS sequence"/>
</dbReference>
<evidence type="ECO:0000313" key="3">
    <source>
        <dbReference type="Proteomes" id="UP000000709"/>
    </source>
</evidence>
<evidence type="ECO:0000256" key="1">
    <source>
        <dbReference type="SAM" id="Phobius"/>
    </source>
</evidence>
<proteinExistence type="predicted"/>
<keyword evidence="1" id="KW-0472">Membrane</keyword>
<feature type="transmembrane region" description="Helical" evidence="1">
    <location>
        <begin position="30"/>
        <end position="56"/>
    </location>
</feature>
<keyword evidence="1" id="KW-1133">Transmembrane helix</keyword>
<keyword evidence="1" id="KW-0812">Transmembrane</keyword>
<gene>
    <name evidence="2" type="ORF">SPAPADRAFT_60228</name>
</gene>
<dbReference type="OrthoDB" id="3980365at2759"/>
<dbReference type="EMBL" id="GL996501">
    <property type="protein sequence ID" value="EGW32886.1"/>
    <property type="molecule type" value="Genomic_DNA"/>
</dbReference>
<name>G3AK75_SPAPN</name>
<protein>
    <submittedName>
        <fullName evidence="2">Uncharacterized protein</fullName>
    </submittedName>
</protein>
<dbReference type="InParanoid" id="G3AK75"/>
<dbReference type="eggNOG" id="ENOG502SS03">
    <property type="taxonomic scope" value="Eukaryota"/>
</dbReference>
<reference evidence="2 3" key="1">
    <citation type="journal article" date="2011" name="Proc. Natl. Acad. Sci. U.S.A.">
        <title>Comparative genomics of xylose-fermenting fungi for enhanced biofuel production.</title>
        <authorList>
            <person name="Wohlbach D.J."/>
            <person name="Kuo A."/>
            <person name="Sato T.K."/>
            <person name="Potts K.M."/>
            <person name="Salamov A.A."/>
            <person name="LaButti K.M."/>
            <person name="Sun H."/>
            <person name="Clum A."/>
            <person name="Pangilinan J.L."/>
            <person name="Lindquist E.A."/>
            <person name="Lucas S."/>
            <person name="Lapidus A."/>
            <person name="Jin M."/>
            <person name="Gunawan C."/>
            <person name="Balan V."/>
            <person name="Dale B.E."/>
            <person name="Jeffries T.W."/>
            <person name="Zinkel R."/>
            <person name="Barry K.W."/>
            <person name="Grigoriev I.V."/>
            <person name="Gasch A.P."/>
        </authorList>
    </citation>
    <scope>NUCLEOTIDE SEQUENCE [LARGE SCALE GENOMIC DNA]</scope>
    <source>
        <strain evidence="3">NRRL Y-27907 / 11-Y1</strain>
    </source>
</reference>
<organism evidence="3">
    <name type="scientific">Spathaspora passalidarum (strain NRRL Y-27907 / 11-Y1)</name>
    <dbReference type="NCBI Taxonomy" id="619300"/>
    <lineage>
        <taxon>Eukaryota</taxon>
        <taxon>Fungi</taxon>
        <taxon>Dikarya</taxon>
        <taxon>Ascomycota</taxon>
        <taxon>Saccharomycotina</taxon>
        <taxon>Pichiomycetes</taxon>
        <taxon>Debaryomycetaceae</taxon>
        <taxon>Spathaspora</taxon>
    </lineage>
</organism>
<dbReference type="OMA" id="VQYIPIV"/>
<sequence length="233" mass="26524">MPAVPVLTIPESSYDPSLYSLQTRRGKSQILIYLIKLTHGSAFTLALAYIIGLLVIKPLLETKASRRLELLESARVGLRDFYLKLIGKVSHIPIVAIRKPGDSKFYSDAVVQTHDSHVDKTRVRTDREKWEELIENDKLAQGRLHEKLKKLSTTLNDECRTYSSLDMDHYKSANYAIKDFQNKADLVYFNSTELFMQESAPTDTNKSLRKKNSAVEARNEIRSIKGLYMSGQA</sequence>
<dbReference type="HOGENOM" id="CLU_1266754_0_0_1"/>
<keyword evidence="3" id="KW-1185">Reference proteome</keyword>
<dbReference type="RefSeq" id="XP_007374401.1">
    <property type="nucleotide sequence ID" value="XM_007374339.1"/>
</dbReference>
<accession>G3AK75</accession>
<dbReference type="KEGG" id="spaa:SPAPADRAFT_60228"/>